<dbReference type="Gene3D" id="3.10.20.70">
    <property type="entry name" value="Glutamine synthetase, N-terminal domain"/>
    <property type="match status" value="1"/>
</dbReference>
<dbReference type="InterPro" id="IPR036651">
    <property type="entry name" value="Gln_synt_N_sf"/>
</dbReference>
<dbReference type="SMART" id="SM01230">
    <property type="entry name" value="Gln-synt_C"/>
    <property type="match status" value="1"/>
</dbReference>
<dbReference type="PROSITE" id="PS51987">
    <property type="entry name" value="GS_CATALYTIC"/>
    <property type="match status" value="1"/>
</dbReference>
<dbReference type="EMBL" id="UINC01086890">
    <property type="protein sequence ID" value="SVC35761.1"/>
    <property type="molecule type" value="Genomic_DNA"/>
</dbReference>
<organism evidence="6">
    <name type="scientific">marine metagenome</name>
    <dbReference type="NCBI Taxonomy" id="408172"/>
    <lineage>
        <taxon>unclassified sequences</taxon>
        <taxon>metagenomes</taxon>
        <taxon>ecological metagenomes</taxon>
    </lineage>
</organism>
<dbReference type="GO" id="GO:0005524">
    <property type="term" value="F:ATP binding"/>
    <property type="evidence" value="ECO:0007669"/>
    <property type="project" value="UniProtKB-KW"/>
</dbReference>
<dbReference type="PANTHER" id="PTHR43785:SF12">
    <property type="entry name" value="TYPE-1 GLUTAMINE SYNTHETASE 2"/>
    <property type="match status" value="1"/>
</dbReference>
<dbReference type="GO" id="GO:0004356">
    <property type="term" value="F:glutamine synthetase activity"/>
    <property type="evidence" value="ECO:0007669"/>
    <property type="project" value="InterPro"/>
</dbReference>
<protein>
    <recommendedName>
        <fullName evidence="5">GS catalytic domain-containing protein</fullName>
    </recommendedName>
</protein>
<dbReference type="SUPFAM" id="SSF55931">
    <property type="entry name" value="Glutamine synthetase/guanido kinase"/>
    <property type="match status" value="1"/>
</dbReference>
<keyword evidence="2" id="KW-0436">Ligase</keyword>
<sequence length="400" mass="44701">GVMRGKYINIKKFESALEKGFGFCDVVFGWDTADELYDQPTVTGWHTGFPDAPAKIDVGTFRKIPWEPGTALFIADFEYPDGSPYPACPRQLCKTVLHKADAMGYKVKSAFEYEFFLFDETPHTVREKKYENLAPFTPGMFGYSILRSSVHSELYHDLIDTCREMDMELEGVHTETGPGVLEVCISVDNGLAAADKAALFKTFAKVLVQRRELMATFMAKWSPDYPGQSGHLHQSLWYKDGSSAFYHDTKALHMSDTFRHYLAGQLRLLPEVLPMIAPTVNSYTRMIKGFWAPTHSNWGLDNRTCAIRVIPGSPKSHRLEYRIAAADGNPYLALAASIACGLYGIEHKLELPPGVVGNAYDLETSPENANLPETLESSTAAFHQSSVMRELFGAGWVDHF</sequence>
<evidence type="ECO:0000259" key="5">
    <source>
        <dbReference type="PROSITE" id="PS51987"/>
    </source>
</evidence>
<keyword evidence="4" id="KW-0067">ATP-binding</keyword>
<name>A0A382LLJ6_9ZZZZ</name>
<feature type="non-terminal residue" evidence="6">
    <location>
        <position position="1"/>
    </location>
</feature>
<dbReference type="SUPFAM" id="SSF54368">
    <property type="entry name" value="Glutamine synthetase, N-terminal domain"/>
    <property type="match status" value="1"/>
</dbReference>
<dbReference type="Pfam" id="PF00120">
    <property type="entry name" value="Gln-synt_C"/>
    <property type="match status" value="1"/>
</dbReference>
<accession>A0A382LLJ6</accession>
<evidence type="ECO:0000313" key="6">
    <source>
        <dbReference type="EMBL" id="SVC35761.1"/>
    </source>
</evidence>
<dbReference type="InterPro" id="IPR008146">
    <property type="entry name" value="Gln_synth_cat_dom"/>
</dbReference>
<feature type="domain" description="GS catalytic" evidence="5">
    <location>
        <begin position="89"/>
        <end position="400"/>
    </location>
</feature>
<proteinExistence type="inferred from homology"/>
<feature type="non-terminal residue" evidence="6">
    <location>
        <position position="400"/>
    </location>
</feature>
<dbReference type="InterPro" id="IPR014746">
    <property type="entry name" value="Gln_synth/guanido_kin_cat_dom"/>
</dbReference>
<evidence type="ECO:0000256" key="3">
    <source>
        <dbReference type="ARBA" id="ARBA00022741"/>
    </source>
</evidence>
<keyword evidence="3" id="KW-0547">Nucleotide-binding</keyword>
<reference evidence="6" key="1">
    <citation type="submission" date="2018-05" db="EMBL/GenBank/DDBJ databases">
        <authorList>
            <person name="Lanie J.A."/>
            <person name="Ng W.-L."/>
            <person name="Kazmierczak K.M."/>
            <person name="Andrzejewski T.M."/>
            <person name="Davidsen T.M."/>
            <person name="Wayne K.J."/>
            <person name="Tettelin H."/>
            <person name="Glass J.I."/>
            <person name="Rusch D."/>
            <person name="Podicherti R."/>
            <person name="Tsui H.-C.T."/>
            <person name="Winkler M.E."/>
        </authorList>
    </citation>
    <scope>NUCLEOTIDE SEQUENCE</scope>
</reference>
<evidence type="ECO:0000256" key="1">
    <source>
        <dbReference type="ARBA" id="ARBA00009897"/>
    </source>
</evidence>
<dbReference type="AlphaFoldDB" id="A0A382LLJ6"/>
<comment type="similarity">
    <text evidence="1">Belongs to the glutamine synthetase family.</text>
</comment>
<gene>
    <name evidence="6" type="ORF">METZ01_LOCUS288615</name>
</gene>
<evidence type="ECO:0000256" key="4">
    <source>
        <dbReference type="ARBA" id="ARBA00022840"/>
    </source>
</evidence>
<dbReference type="GO" id="GO:0006576">
    <property type="term" value="P:biogenic amine metabolic process"/>
    <property type="evidence" value="ECO:0007669"/>
    <property type="project" value="UniProtKB-ARBA"/>
</dbReference>
<dbReference type="Gene3D" id="3.30.590.10">
    <property type="entry name" value="Glutamine synthetase/guanido kinase, catalytic domain"/>
    <property type="match status" value="1"/>
</dbReference>
<dbReference type="GO" id="GO:0006542">
    <property type="term" value="P:glutamine biosynthetic process"/>
    <property type="evidence" value="ECO:0007669"/>
    <property type="project" value="InterPro"/>
</dbReference>
<evidence type="ECO:0000256" key="2">
    <source>
        <dbReference type="ARBA" id="ARBA00022598"/>
    </source>
</evidence>
<dbReference type="FunFam" id="3.30.590.10:FF:000005">
    <property type="entry name" value="Probable glutamine synthetase"/>
    <property type="match status" value="1"/>
</dbReference>
<dbReference type="PANTHER" id="PTHR43785">
    <property type="entry name" value="GAMMA-GLUTAMYLPUTRESCINE SYNTHETASE"/>
    <property type="match status" value="1"/>
</dbReference>